<keyword evidence="1" id="KW-0479">Metal-binding</keyword>
<reference evidence="3" key="1">
    <citation type="submission" date="2019-11" db="EMBL/GenBank/DDBJ databases">
        <title>Leishmania tarentolae CDS.</title>
        <authorList>
            <person name="Goto Y."/>
            <person name="Yamagishi J."/>
        </authorList>
    </citation>
    <scope>NUCLEOTIDE SEQUENCE [LARGE SCALE GENOMIC DNA]</scope>
    <source>
        <strain evidence="3">Parrot Tar II</strain>
    </source>
</reference>
<protein>
    <recommendedName>
        <fullName evidence="2">RING-type domain-containing protein</fullName>
    </recommendedName>
</protein>
<accession>A0A640KI24</accession>
<evidence type="ECO:0000313" key="4">
    <source>
        <dbReference type="Proteomes" id="UP000419144"/>
    </source>
</evidence>
<dbReference type="AlphaFoldDB" id="A0A640KI24"/>
<dbReference type="PANTHER" id="PTHR45943">
    <property type="entry name" value="E3 UBIQUITIN-PROTEIN LIGASE MYCBP2"/>
    <property type="match status" value="1"/>
</dbReference>
<feature type="domain" description="RING-type" evidence="2">
    <location>
        <begin position="241"/>
        <end position="292"/>
    </location>
</feature>
<dbReference type="Proteomes" id="UP000419144">
    <property type="component" value="Unassembled WGS sequence"/>
</dbReference>
<dbReference type="PANTHER" id="PTHR45943:SF2">
    <property type="entry name" value="RING-TYPE DOMAIN-CONTAINING PROTEIN"/>
    <property type="match status" value="1"/>
</dbReference>
<keyword evidence="1" id="KW-0862">Zinc</keyword>
<dbReference type="EMBL" id="BLBS01000031">
    <property type="protein sequence ID" value="GET88851.1"/>
    <property type="molecule type" value="Genomic_DNA"/>
</dbReference>
<gene>
    <name evidence="3" type="ORF">LtaPh_2400800</name>
</gene>
<sequence>MPIIGYNCESGAVVEVVDRANGTLGFEGKTIISGGVVSAASAGDGVLYYIPKSTPSLLHRRNLESGAEEIVASLARAQTQVFFHHNKIMCISVGSSEVAMYDPLCSITEIISLPHCLVAAEPANHGFVFVSDCNRVFGYDFNKGVTEVMNVGIIERFLGNYKQYAVALLQDVDGRVVGVTEAGNIVELDANLPHVPFTALDDVVLHTTNSEVVSSKGGSGVSPVEEVHLSSSQPTDSEILCTVCLCEFDGDDGITLDCGHYFHKECIGQWVGSWMDFAASGEHVKFTRAVCPGGCKHLIRHPLLAESKQIRELYVEVSAKKAEELKHFGATEADHELLFYLCCRCGGVFYGGEQVCSRMQGREPSSSPKELVCNTCLANAHKTCDTLTAVFKCRYCCNPATQRSFGTRFMCDRCITRWETTEPPLIPCPGEGSCPFDGNHPEPACEIAGCLTCLDPTIATHIFDRVTGAADGRRCGSE</sequence>
<dbReference type="OrthoDB" id="6050183at2759"/>
<evidence type="ECO:0000256" key="1">
    <source>
        <dbReference type="PROSITE-ProRule" id="PRU00175"/>
    </source>
</evidence>
<dbReference type="Gene3D" id="3.30.40.10">
    <property type="entry name" value="Zinc/RING finger domain, C3HC4 (zinc finger)"/>
    <property type="match status" value="1"/>
</dbReference>
<dbReference type="SMART" id="SM00184">
    <property type="entry name" value="RING"/>
    <property type="match status" value="2"/>
</dbReference>
<dbReference type="GO" id="GO:0061630">
    <property type="term" value="F:ubiquitin protein ligase activity"/>
    <property type="evidence" value="ECO:0007669"/>
    <property type="project" value="TreeGrafter"/>
</dbReference>
<evidence type="ECO:0000313" key="3">
    <source>
        <dbReference type="EMBL" id="GET88851.1"/>
    </source>
</evidence>
<dbReference type="SUPFAM" id="SSF57850">
    <property type="entry name" value="RING/U-box"/>
    <property type="match status" value="1"/>
</dbReference>
<dbReference type="GO" id="GO:0005634">
    <property type="term" value="C:nucleus"/>
    <property type="evidence" value="ECO:0007669"/>
    <property type="project" value="TreeGrafter"/>
</dbReference>
<comment type="caution">
    <text evidence="3">The sequence shown here is derived from an EMBL/GenBank/DDBJ whole genome shotgun (WGS) entry which is preliminary data.</text>
</comment>
<name>A0A640KI24_LEITA</name>
<dbReference type="GO" id="GO:0008270">
    <property type="term" value="F:zinc ion binding"/>
    <property type="evidence" value="ECO:0007669"/>
    <property type="project" value="UniProtKB-KW"/>
</dbReference>
<dbReference type="InterPro" id="IPR013083">
    <property type="entry name" value="Znf_RING/FYVE/PHD"/>
</dbReference>
<dbReference type="Pfam" id="PF13639">
    <property type="entry name" value="zf-RING_2"/>
    <property type="match status" value="1"/>
</dbReference>
<dbReference type="GO" id="GO:0005886">
    <property type="term" value="C:plasma membrane"/>
    <property type="evidence" value="ECO:0007669"/>
    <property type="project" value="TreeGrafter"/>
</dbReference>
<proteinExistence type="predicted"/>
<evidence type="ECO:0000259" key="2">
    <source>
        <dbReference type="PROSITE" id="PS50089"/>
    </source>
</evidence>
<dbReference type="VEuPathDB" id="TriTrypDB:LtaPh_2400800"/>
<keyword evidence="1" id="KW-0863">Zinc-finger</keyword>
<dbReference type="PROSITE" id="PS50089">
    <property type="entry name" value="ZF_RING_2"/>
    <property type="match status" value="1"/>
</dbReference>
<organism evidence="3 4">
    <name type="scientific">Leishmania tarentolae</name>
    <name type="common">Sauroleishmania tarentolae</name>
    <dbReference type="NCBI Taxonomy" id="5689"/>
    <lineage>
        <taxon>Eukaryota</taxon>
        <taxon>Discoba</taxon>
        <taxon>Euglenozoa</taxon>
        <taxon>Kinetoplastea</taxon>
        <taxon>Metakinetoplastina</taxon>
        <taxon>Trypanosomatida</taxon>
        <taxon>Trypanosomatidae</taxon>
        <taxon>Leishmaniinae</taxon>
        <taxon>Leishmania</taxon>
        <taxon>lizard Leishmania</taxon>
    </lineage>
</organism>
<keyword evidence="4" id="KW-1185">Reference proteome</keyword>
<dbReference type="InterPro" id="IPR001841">
    <property type="entry name" value="Znf_RING"/>
</dbReference>